<dbReference type="AlphaFoldDB" id="A0AA86VDQ4"/>
<keyword evidence="2" id="KW-1185">Reference proteome</keyword>
<accession>A0AA86VDQ4</accession>
<organism evidence="1 2">
    <name type="scientific">Sphenostylis stenocarpa</name>
    <dbReference type="NCBI Taxonomy" id="92480"/>
    <lineage>
        <taxon>Eukaryota</taxon>
        <taxon>Viridiplantae</taxon>
        <taxon>Streptophyta</taxon>
        <taxon>Embryophyta</taxon>
        <taxon>Tracheophyta</taxon>
        <taxon>Spermatophyta</taxon>
        <taxon>Magnoliopsida</taxon>
        <taxon>eudicotyledons</taxon>
        <taxon>Gunneridae</taxon>
        <taxon>Pentapetalae</taxon>
        <taxon>rosids</taxon>
        <taxon>fabids</taxon>
        <taxon>Fabales</taxon>
        <taxon>Fabaceae</taxon>
        <taxon>Papilionoideae</taxon>
        <taxon>50 kb inversion clade</taxon>
        <taxon>NPAAA clade</taxon>
        <taxon>indigoferoid/millettioid clade</taxon>
        <taxon>Phaseoleae</taxon>
        <taxon>Sphenostylis</taxon>
    </lineage>
</organism>
<reference evidence="1" key="1">
    <citation type="submission" date="2023-10" db="EMBL/GenBank/DDBJ databases">
        <authorList>
            <person name="Domelevo Entfellner J.-B."/>
        </authorList>
    </citation>
    <scope>NUCLEOTIDE SEQUENCE</scope>
</reference>
<dbReference type="EMBL" id="OY731400">
    <property type="protein sequence ID" value="CAJ1942653.1"/>
    <property type="molecule type" value="Genomic_DNA"/>
</dbReference>
<dbReference type="Proteomes" id="UP001189624">
    <property type="component" value="Chromosome 3"/>
</dbReference>
<name>A0AA86VDQ4_9FABA</name>
<sequence length="60" mass="6608">MAECKRNGREKELLPFQSAVLVKTPSLTATPSNGNIAQHPCAVEWKALSSNTPSVRWVKE</sequence>
<gene>
    <name evidence="1" type="ORF">AYBTSS11_LOCUS10953</name>
</gene>
<evidence type="ECO:0000313" key="1">
    <source>
        <dbReference type="EMBL" id="CAJ1942653.1"/>
    </source>
</evidence>
<protein>
    <submittedName>
        <fullName evidence="1">Uncharacterized protein</fullName>
    </submittedName>
</protein>
<proteinExistence type="predicted"/>
<dbReference type="Gramene" id="rna-AYBTSS11_LOCUS10953">
    <property type="protein sequence ID" value="CAJ1942653.1"/>
    <property type="gene ID" value="gene-AYBTSS11_LOCUS10953"/>
</dbReference>
<evidence type="ECO:0000313" key="2">
    <source>
        <dbReference type="Proteomes" id="UP001189624"/>
    </source>
</evidence>